<dbReference type="EC" id="4.2.1.108" evidence="3"/>
<dbReference type="GO" id="GO:0033990">
    <property type="term" value="F:ectoine synthase activity"/>
    <property type="evidence" value="ECO:0007669"/>
    <property type="project" value="UniProtKB-EC"/>
</dbReference>
<evidence type="ECO:0000256" key="6">
    <source>
        <dbReference type="ARBA" id="ARBA00033271"/>
    </source>
</evidence>
<dbReference type="PATRIC" id="fig|630626.3.peg.3058"/>
<dbReference type="UniPathway" id="UPA00067">
    <property type="reaction ID" value="UER00123"/>
</dbReference>
<gene>
    <name evidence="8" type="ordered locus">EBL_c31390</name>
</gene>
<evidence type="ECO:0000256" key="5">
    <source>
        <dbReference type="ARBA" id="ARBA00023239"/>
    </source>
</evidence>
<dbReference type="STRING" id="630626.EBL_c31390"/>
<dbReference type="EMBL" id="CP001560">
    <property type="protein sequence ID" value="AFJ48208.1"/>
    <property type="molecule type" value="Genomic_DNA"/>
</dbReference>
<dbReference type="InterPro" id="IPR014710">
    <property type="entry name" value="RmlC-like_jellyroll"/>
</dbReference>
<protein>
    <recommendedName>
        <fullName evidence="4">L-ectoine synthase</fullName>
        <ecNumber evidence="3">4.2.1.108</ecNumber>
    </recommendedName>
    <alternativeName>
        <fullName evidence="6">N-acetyldiaminobutyrate dehydratase</fullName>
    </alternativeName>
</protein>
<dbReference type="RefSeq" id="WP_014716163.1">
    <property type="nucleotide sequence ID" value="NZ_BAHA01000033.1"/>
</dbReference>
<dbReference type="Gene3D" id="2.60.120.10">
    <property type="entry name" value="Jelly Rolls"/>
    <property type="match status" value="1"/>
</dbReference>
<dbReference type="SUPFAM" id="SSF51182">
    <property type="entry name" value="RmlC-like cupins"/>
    <property type="match status" value="1"/>
</dbReference>
<keyword evidence="5" id="KW-0456">Lyase</keyword>
<comment type="pathway">
    <text evidence="1">Amine and polyamine biosynthesis; ectoine biosynthesis; L-ectoine from L-aspartate 4-semialdehyde: step 3/3.</text>
</comment>
<evidence type="ECO:0000256" key="2">
    <source>
        <dbReference type="ARBA" id="ARBA00009637"/>
    </source>
</evidence>
<dbReference type="Pfam" id="PF06339">
    <property type="entry name" value="Ectoine_synth"/>
    <property type="match status" value="1"/>
</dbReference>
<dbReference type="InterPro" id="IPR010462">
    <property type="entry name" value="Ectoine_synth"/>
</dbReference>
<dbReference type="AlphaFoldDB" id="I2BCF4"/>
<proteinExistence type="inferred from homology"/>
<dbReference type="KEGG" id="ebt:EBL_c31390"/>
<dbReference type="InterPro" id="IPR011051">
    <property type="entry name" value="RmlC_Cupin_sf"/>
</dbReference>
<dbReference type="GO" id="GO:0019491">
    <property type="term" value="P:ectoine biosynthetic process"/>
    <property type="evidence" value="ECO:0007669"/>
    <property type="project" value="UniProtKB-UniPathway"/>
</dbReference>
<organism evidence="8 9">
    <name type="scientific">Shimwellia blattae (strain ATCC 29907 / DSM 4481 / JCM 1650 / NBRC 105725 / CDC 9005-74)</name>
    <name type="common">Escherichia blattae</name>
    <dbReference type="NCBI Taxonomy" id="630626"/>
    <lineage>
        <taxon>Bacteria</taxon>
        <taxon>Pseudomonadati</taxon>
        <taxon>Pseudomonadota</taxon>
        <taxon>Gammaproteobacteria</taxon>
        <taxon>Enterobacterales</taxon>
        <taxon>Enterobacteriaceae</taxon>
        <taxon>Shimwellia</taxon>
    </lineage>
</organism>
<evidence type="ECO:0000313" key="9">
    <source>
        <dbReference type="Proteomes" id="UP000001955"/>
    </source>
</evidence>
<sequence length="128" mass="14325">MFIRTLRDVAATAHFVDWGNGTSHRLLTRQDNMGFTLCHTVVTRGSESLLEYKNHLEACYCIAGEGEIENMAGERFPIVPGTIYVLNEHDRHYLRACVDQDLILVSVFNPPLEGTETHALKTDGASAY</sequence>
<evidence type="ECO:0000313" key="8">
    <source>
        <dbReference type="EMBL" id="AFJ48208.1"/>
    </source>
</evidence>
<evidence type="ECO:0000256" key="1">
    <source>
        <dbReference type="ARBA" id="ARBA00005181"/>
    </source>
</evidence>
<name>I2BCF4_SHIBC</name>
<keyword evidence="9" id="KW-1185">Reference proteome</keyword>
<evidence type="ECO:0000256" key="7">
    <source>
        <dbReference type="ARBA" id="ARBA00048714"/>
    </source>
</evidence>
<dbReference type="CDD" id="cd06978">
    <property type="entry name" value="cupin_EctC"/>
    <property type="match status" value="1"/>
</dbReference>
<dbReference type="NCBIfam" id="NF009806">
    <property type="entry name" value="PRK13290.1"/>
    <property type="match status" value="1"/>
</dbReference>
<comment type="catalytic activity">
    <reaction evidence="7">
        <text>(2S)-4-acetamido-2-aminobutanoate = L-ectoine + H2O</text>
        <dbReference type="Rhea" id="RHEA:17281"/>
        <dbReference type="ChEBI" id="CHEBI:15377"/>
        <dbReference type="ChEBI" id="CHEBI:58515"/>
        <dbReference type="ChEBI" id="CHEBI:58929"/>
        <dbReference type="EC" id="4.2.1.108"/>
    </reaction>
</comment>
<dbReference type="PANTHER" id="PTHR39289">
    <property type="match status" value="1"/>
</dbReference>
<evidence type="ECO:0000256" key="3">
    <source>
        <dbReference type="ARBA" id="ARBA00013192"/>
    </source>
</evidence>
<accession>I2BCF4</accession>
<evidence type="ECO:0000256" key="4">
    <source>
        <dbReference type="ARBA" id="ARBA00019707"/>
    </source>
</evidence>
<dbReference type="Proteomes" id="UP000001955">
    <property type="component" value="Chromosome"/>
</dbReference>
<comment type="similarity">
    <text evidence="2">Belongs to the ectoine synthase family.</text>
</comment>
<dbReference type="HOGENOM" id="CLU_154525_0_0_6"/>
<dbReference type="eggNOG" id="COG0662">
    <property type="taxonomic scope" value="Bacteria"/>
</dbReference>
<dbReference type="OrthoDB" id="9801830at2"/>
<reference evidence="8 9" key="1">
    <citation type="journal article" date="2012" name="J. Bacteriol.">
        <title>Complete genome sequence of the B12-producing Shimwellia blattae strain DSM 4481, isolated from a cockroach.</title>
        <authorList>
            <person name="Brzuszkiewicz E."/>
            <person name="Waschkowitz T."/>
            <person name="Wiezer A."/>
            <person name="Daniel R."/>
        </authorList>
    </citation>
    <scope>NUCLEOTIDE SEQUENCE [LARGE SCALE GENOMIC DNA]</scope>
    <source>
        <strain evidence="9">ATCC 29907 / DSM 4481 / JCM 1650 / NBRC 105725 / CDC 9005-74</strain>
    </source>
</reference>
<dbReference type="PANTHER" id="PTHR39289:SF1">
    <property type="entry name" value="L-ECTOINE SYNTHASE"/>
    <property type="match status" value="1"/>
</dbReference>